<accession>A0A1V4A4F5</accession>
<evidence type="ECO:0000313" key="1">
    <source>
        <dbReference type="EMBL" id="OON75330.1"/>
    </source>
</evidence>
<name>A0A1V4A4F5_9ACTN</name>
<dbReference type="Pfam" id="PF10103">
    <property type="entry name" value="Zincin_2"/>
    <property type="match status" value="1"/>
</dbReference>
<dbReference type="InterPro" id="IPR018766">
    <property type="entry name" value="Zinicin_2"/>
</dbReference>
<dbReference type="Gene3D" id="1.20.150.30">
    <property type="entry name" value="Zincin-like metallopeptidase, N-terminal domain"/>
    <property type="match status" value="1"/>
</dbReference>
<dbReference type="NCBIfam" id="TIGR03624">
    <property type="entry name" value="putative hydrolase"/>
    <property type="match status" value="1"/>
</dbReference>
<dbReference type="RefSeq" id="WP_077970573.1">
    <property type="nucleotide sequence ID" value="NZ_CP045178.1"/>
</dbReference>
<dbReference type="PANTHER" id="PTHR39420">
    <property type="match status" value="1"/>
</dbReference>
<dbReference type="InterPro" id="IPR022454">
    <property type="entry name" value="CHP03883_F420-assoc"/>
</dbReference>
<dbReference type="PANTHER" id="PTHR39420:SF1">
    <property type="entry name" value="HYDROLASE"/>
    <property type="match status" value="1"/>
</dbReference>
<dbReference type="InterPro" id="IPR042271">
    <property type="entry name" value="Zinicin_2_N"/>
</dbReference>
<dbReference type="STRING" id="83656.B1H18_22845"/>
<dbReference type="SUPFAM" id="SSF55486">
    <property type="entry name" value="Metalloproteases ('zincins'), catalytic domain"/>
    <property type="match status" value="1"/>
</dbReference>
<gene>
    <name evidence="1" type="ORF">B1H18_22845</name>
</gene>
<dbReference type="AlphaFoldDB" id="A0A1V4A4F5"/>
<proteinExistence type="predicted"/>
<keyword evidence="2" id="KW-1185">Reference proteome</keyword>
<evidence type="ECO:0000313" key="2">
    <source>
        <dbReference type="Proteomes" id="UP000190539"/>
    </source>
</evidence>
<comment type="caution">
    <text evidence="1">The sequence shown here is derived from an EMBL/GenBank/DDBJ whole genome shotgun (WGS) entry which is preliminary data.</text>
</comment>
<reference evidence="1 2" key="1">
    <citation type="submission" date="2017-02" db="EMBL/GenBank/DDBJ databases">
        <title>Draft Genome Sequence of Streptomyces tsukubaensis F601, a Producer of the immunosuppressant tacrolimus FK506.</title>
        <authorList>
            <person name="Zong G."/>
            <person name="Zhong C."/>
            <person name="Fu J."/>
            <person name="Qin R."/>
            <person name="Cao G."/>
        </authorList>
    </citation>
    <scope>NUCLEOTIDE SEQUENCE [LARGE SCALE GENOMIC DNA]</scope>
    <source>
        <strain evidence="1 2">F601</strain>
    </source>
</reference>
<dbReference type="Proteomes" id="UP000190539">
    <property type="component" value="Unassembled WGS sequence"/>
</dbReference>
<protein>
    <submittedName>
        <fullName evidence="1">Coenzyme F420 biosynthesis-associated protein</fullName>
    </submittedName>
</protein>
<dbReference type="OrthoDB" id="142939at2"/>
<dbReference type="NCBIfam" id="TIGR03883">
    <property type="entry name" value="DUF2342_F420"/>
    <property type="match status" value="1"/>
</dbReference>
<sequence length="375" mass="41249">MTSIGGAQMVDWNLAVATATRLARPGPEVSRDEARAIVAELRRHAKSAEEHVRSFTGMATDEVTDTPVLVVDRPGWTRANVAGFRELLKPLLDKMRDRRGSGPGGAVLGAVGGKVTGVELGMLLSFMSSRVLGQYETFAPATRALPAASGGGRLLLVAPNIVQVERELEVDPHDFRLWVCLHEETHRTQFTGVPWLRDHLESEIQEFLAQTEVDPMTFLERLREAAQSLATGRGEDSGEDAGEGRSIVELVQTPAQREILGRLTAVMSLLEGHADFVMDGVGPAVVPSVAEIREKFQQRRAHGASRLDLALRKLLGLDAKLRQYRDGERFVRAVVEEVGMEGFNRVWTSPNTLPTKAEIGKPMEWVARVHRKTES</sequence>
<dbReference type="EMBL" id="MVFC01000023">
    <property type="protein sequence ID" value="OON75330.1"/>
    <property type="molecule type" value="Genomic_DNA"/>
</dbReference>
<organism evidence="1 2">
    <name type="scientific">Streptomyces tsukubensis</name>
    <dbReference type="NCBI Taxonomy" id="83656"/>
    <lineage>
        <taxon>Bacteria</taxon>
        <taxon>Bacillati</taxon>
        <taxon>Actinomycetota</taxon>
        <taxon>Actinomycetes</taxon>
        <taxon>Kitasatosporales</taxon>
        <taxon>Streptomycetaceae</taxon>
        <taxon>Streptomyces</taxon>
    </lineage>
</organism>